<gene>
    <name evidence="2" type="ORF">HMPREF9733_01041</name>
</gene>
<protein>
    <recommendedName>
        <fullName evidence="1">DUF7822 domain-containing protein</fullName>
    </recommendedName>
</protein>
<dbReference type="OrthoDB" id="1417812at2"/>
<dbReference type="EMBL" id="AGDZ01000018">
    <property type="protein sequence ID" value="EMB25909.1"/>
    <property type="molecule type" value="Genomic_DNA"/>
</dbReference>
<reference evidence="2 3" key="1">
    <citation type="submission" date="2012-01" db="EMBL/GenBank/DDBJ databases">
        <title>The Genome Sequence of Treponema denticola SP33.</title>
        <authorList>
            <consortium name="The Broad Institute Genome Sequencing Platform"/>
            <person name="Earl A."/>
            <person name="Ward D."/>
            <person name="Feldgarden M."/>
            <person name="Gevers D."/>
            <person name="Blanton J.M."/>
            <person name="Fenno C.J."/>
            <person name="Baranova O.V."/>
            <person name="Mathney J."/>
            <person name="Dewhirst F.E."/>
            <person name="Izard J."/>
            <person name="Young S.K."/>
            <person name="Zeng Q."/>
            <person name="Gargeya S."/>
            <person name="Fitzgerald M."/>
            <person name="Haas B."/>
            <person name="Abouelleil A."/>
            <person name="Alvarado L."/>
            <person name="Arachchi H.M."/>
            <person name="Berlin A."/>
            <person name="Chapman S.B."/>
            <person name="Gearin G."/>
            <person name="Goldberg J."/>
            <person name="Griggs A."/>
            <person name="Gujja S."/>
            <person name="Hansen M."/>
            <person name="Heiman D."/>
            <person name="Howarth C."/>
            <person name="Larimer J."/>
            <person name="Lui A."/>
            <person name="MacDonald P.J.P."/>
            <person name="McCowen C."/>
            <person name="Montmayeur A."/>
            <person name="Murphy C."/>
            <person name="Neiman D."/>
            <person name="Pearson M."/>
            <person name="Priest M."/>
            <person name="Roberts A."/>
            <person name="Saif S."/>
            <person name="Shea T."/>
            <person name="Sisk P."/>
            <person name="Stolte C."/>
            <person name="Sykes S."/>
            <person name="Wortman J."/>
            <person name="Nusbaum C."/>
            <person name="Birren B."/>
        </authorList>
    </citation>
    <scope>NUCLEOTIDE SEQUENCE [LARGE SCALE GENOMIC DNA]</scope>
    <source>
        <strain evidence="2 3">SP33</strain>
    </source>
</reference>
<evidence type="ECO:0000313" key="2">
    <source>
        <dbReference type="EMBL" id="EMB25909.1"/>
    </source>
</evidence>
<dbReference type="AlphaFoldDB" id="M2BV14"/>
<comment type="caution">
    <text evidence="2">The sequence shown here is derived from an EMBL/GenBank/DDBJ whole genome shotgun (WGS) entry which is preliminary data.</text>
</comment>
<name>M2BV14_TREDN</name>
<dbReference type="PATRIC" id="fig|999437.3.peg.1057"/>
<evidence type="ECO:0000313" key="3">
    <source>
        <dbReference type="Proteomes" id="UP000016183"/>
    </source>
</evidence>
<dbReference type="HOGENOM" id="CLU_117622_0_0_12"/>
<dbReference type="RefSeq" id="WP_010694707.1">
    <property type="nucleotide sequence ID" value="NZ_KB442453.1"/>
</dbReference>
<evidence type="ECO:0000259" key="1">
    <source>
        <dbReference type="Pfam" id="PF25135"/>
    </source>
</evidence>
<feature type="domain" description="DUF7822" evidence="1">
    <location>
        <begin position="16"/>
        <end position="141"/>
    </location>
</feature>
<dbReference type="InterPro" id="IPR056724">
    <property type="entry name" value="DUF7822"/>
</dbReference>
<dbReference type="Proteomes" id="UP000016183">
    <property type="component" value="Unassembled WGS sequence"/>
</dbReference>
<dbReference type="Pfam" id="PF25135">
    <property type="entry name" value="DUF7822"/>
    <property type="match status" value="1"/>
</dbReference>
<organism evidence="2 3">
    <name type="scientific">Treponema denticola SP33</name>
    <dbReference type="NCBI Taxonomy" id="999437"/>
    <lineage>
        <taxon>Bacteria</taxon>
        <taxon>Pseudomonadati</taxon>
        <taxon>Spirochaetota</taxon>
        <taxon>Spirochaetia</taxon>
        <taxon>Spirochaetales</taxon>
        <taxon>Treponemataceae</taxon>
        <taxon>Treponema</taxon>
    </lineage>
</organism>
<sequence length="172" mass="19560">MANRSLIFSLDKLPGEGKLRIKRLSESEYNIPLIYRILVSVNPKATHSIIWKTDEKIAITADYAGGVAKLAGFFERLPKNKKDKKDAEKVLKFLNDEANAGKYIHLECGEIFEMEDEEPEVQNTNLIAELSDIDNTMDKEIKCITAGDRFALQELPENYWTNILYFSPGSDD</sequence>
<accession>M2BV14</accession>
<proteinExistence type="predicted"/>